<evidence type="ECO:0000313" key="3">
    <source>
        <dbReference type="Proteomes" id="UP000664601"/>
    </source>
</evidence>
<gene>
    <name evidence="2" type="ORF">JZO70_20355</name>
</gene>
<comment type="caution">
    <text evidence="2">The sequence shown here is derived from an EMBL/GenBank/DDBJ whole genome shotgun (WGS) entry which is preliminary data.</text>
</comment>
<accession>A0ABS3LHK9</accession>
<name>A0ABS3LHK9_9ENTE</name>
<feature type="compositionally biased region" description="Basic and acidic residues" evidence="1">
    <location>
        <begin position="138"/>
        <end position="154"/>
    </location>
</feature>
<sequence>VRRFTELVRYIYQSTTPVYDAEAQEEKTAETMAETAPAVDHPLQPLLDQALKALALVKANNDPDAGSLMESPNYLKNNVYAGKTSEEIAAYLFDDFTFSPMDDPEAIQERILSALISGTKLKDAPNPFDSSGSKTVKTPKEPDDIPKNTQPEKPKNKKGKSLLNKLNYNRKTHFTKEKIEEQWAEEKDAKKIKKALDKKKPGKKKPGKKKPGKKKRR</sequence>
<protein>
    <submittedName>
        <fullName evidence="2">Uncharacterized protein</fullName>
    </submittedName>
</protein>
<feature type="non-terminal residue" evidence="2">
    <location>
        <position position="1"/>
    </location>
</feature>
<dbReference type="EMBL" id="JAFREM010000033">
    <property type="protein sequence ID" value="MBO1308538.1"/>
    <property type="molecule type" value="Genomic_DNA"/>
</dbReference>
<keyword evidence="3" id="KW-1185">Reference proteome</keyword>
<evidence type="ECO:0000256" key="1">
    <source>
        <dbReference type="SAM" id="MobiDB-lite"/>
    </source>
</evidence>
<dbReference type="Proteomes" id="UP000664601">
    <property type="component" value="Unassembled WGS sequence"/>
</dbReference>
<feature type="compositionally biased region" description="Basic and acidic residues" evidence="1">
    <location>
        <begin position="174"/>
        <end position="199"/>
    </location>
</feature>
<feature type="compositionally biased region" description="Basic residues" evidence="1">
    <location>
        <begin position="200"/>
        <end position="217"/>
    </location>
</feature>
<evidence type="ECO:0000313" key="2">
    <source>
        <dbReference type="EMBL" id="MBO1308538.1"/>
    </source>
</evidence>
<feature type="region of interest" description="Disordered" evidence="1">
    <location>
        <begin position="120"/>
        <end position="217"/>
    </location>
</feature>
<organism evidence="2 3">
    <name type="scientific">Candidatus Enterococcus moelleringii</name>
    <dbReference type="NCBI Taxonomy" id="2815325"/>
    <lineage>
        <taxon>Bacteria</taxon>
        <taxon>Bacillati</taxon>
        <taxon>Bacillota</taxon>
        <taxon>Bacilli</taxon>
        <taxon>Lactobacillales</taxon>
        <taxon>Enterococcaceae</taxon>
        <taxon>Enterococcus</taxon>
    </lineage>
</organism>
<proteinExistence type="predicted"/>
<reference evidence="2 3" key="1">
    <citation type="submission" date="2021-03" db="EMBL/GenBank/DDBJ databases">
        <title>Enterococcal diversity collection.</title>
        <authorList>
            <person name="Gilmore M.S."/>
            <person name="Schwartzman J."/>
            <person name="Van Tyne D."/>
            <person name="Martin M."/>
            <person name="Earl A.M."/>
            <person name="Manson A.L."/>
            <person name="Straub T."/>
            <person name="Salamzade R."/>
            <person name="Saavedra J."/>
            <person name="Lebreton F."/>
            <person name="Prichula J."/>
            <person name="Schaufler K."/>
            <person name="Gaca A."/>
            <person name="Sgardioli B."/>
            <person name="Wagenaar J."/>
            <person name="Strong T."/>
        </authorList>
    </citation>
    <scope>NUCLEOTIDE SEQUENCE [LARGE SCALE GENOMIC DNA]</scope>
    <source>
        <strain evidence="2 3">669A</strain>
    </source>
</reference>